<name>A0ABT9ND86_9ACTO</name>
<evidence type="ECO:0000256" key="1">
    <source>
        <dbReference type="SAM" id="Phobius"/>
    </source>
</evidence>
<feature type="transmembrane region" description="Helical" evidence="1">
    <location>
        <begin position="74"/>
        <end position="91"/>
    </location>
</feature>
<reference evidence="2 3" key="1">
    <citation type="submission" date="2023-07" db="EMBL/GenBank/DDBJ databases">
        <title>Sequencing the genomes of 1000 actinobacteria strains.</title>
        <authorList>
            <person name="Klenk H.-P."/>
        </authorList>
    </citation>
    <scope>NUCLEOTIDE SEQUENCE [LARGE SCALE GENOMIC DNA]</scope>
    <source>
        <strain evidence="2 3">DSM 102162</strain>
    </source>
</reference>
<keyword evidence="2" id="KW-0378">Hydrolase</keyword>
<evidence type="ECO:0000313" key="2">
    <source>
        <dbReference type="EMBL" id="MDP9801684.1"/>
    </source>
</evidence>
<comment type="caution">
    <text evidence="2">The sequence shown here is derived from an EMBL/GenBank/DDBJ whole genome shotgun (WGS) entry which is preliminary data.</text>
</comment>
<feature type="transmembrane region" description="Helical" evidence="1">
    <location>
        <begin position="12"/>
        <end position="31"/>
    </location>
</feature>
<dbReference type="InterPro" id="IPR000801">
    <property type="entry name" value="Esterase-like"/>
</dbReference>
<gene>
    <name evidence="2" type="ORF">J2S49_001760</name>
</gene>
<dbReference type="Gene3D" id="3.40.50.1820">
    <property type="entry name" value="alpha/beta hydrolase"/>
    <property type="match status" value="1"/>
</dbReference>
<dbReference type="Pfam" id="PF00756">
    <property type="entry name" value="Esterase"/>
    <property type="match status" value="1"/>
</dbReference>
<dbReference type="PANTHER" id="PTHR48098:SF1">
    <property type="entry name" value="DIACYLGLYCEROL ACYLTRANSFERASE_MYCOLYLTRANSFERASE AG85A"/>
    <property type="match status" value="1"/>
</dbReference>
<sequence length="419" mass="44673">MDFFWNIPLTGLPAQIVIWALVATITVGAFVYTFRANRARARLALIVAGIIDGIAVFGFFVWPNPWPGEVPWNLFVAGFTAVFTIAGVALVAGARLRLLPLAVLSAILTFLVANLTYKEYTNFGSFLPPTNVVRMSYEEFTHQQRPPVNEGRTVGALVTVPFEGPTSGFPARDAVAYIPPAYFTSQERLPVVVLLAGNPGTPDHWFTAGDAATAADNYQKAHGGRSPIIISVDGTGSLMGNPGCVDGPVYKVHTYLTKDVPALIKEHFRVNTDQHTWSIGGLSYGATCSVQIATTAPGTYGAFLSFSGDKTLEVGSREATINTLFGGDTAAWEAADPAHVLAKAADTRSDVFSGQRGMFISGAEDAEAITSQEYLARLAMNAGMNVSTFTVPGGHSFDVWRAAFVKALPFAAQTIGGLK</sequence>
<keyword evidence="1" id="KW-0812">Transmembrane</keyword>
<dbReference type="InterPro" id="IPR050583">
    <property type="entry name" value="Mycobacterial_A85_antigen"/>
</dbReference>
<protein>
    <submittedName>
        <fullName evidence="2">S-formylglutathione hydrolase FrmB</fullName>
    </submittedName>
</protein>
<feature type="transmembrane region" description="Helical" evidence="1">
    <location>
        <begin position="98"/>
        <end position="117"/>
    </location>
</feature>
<dbReference type="PANTHER" id="PTHR48098">
    <property type="entry name" value="ENTEROCHELIN ESTERASE-RELATED"/>
    <property type="match status" value="1"/>
</dbReference>
<feature type="transmembrane region" description="Helical" evidence="1">
    <location>
        <begin position="43"/>
        <end position="62"/>
    </location>
</feature>
<dbReference type="GO" id="GO:0016787">
    <property type="term" value="F:hydrolase activity"/>
    <property type="evidence" value="ECO:0007669"/>
    <property type="project" value="UniProtKB-KW"/>
</dbReference>
<dbReference type="InterPro" id="IPR029058">
    <property type="entry name" value="AB_hydrolase_fold"/>
</dbReference>
<evidence type="ECO:0000313" key="3">
    <source>
        <dbReference type="Proteomes" id="UP001235966"/>
    </source>
</evidence>
<keyword evidence="1" id="KW-1133">Transmembrane helix</keyword>
<organism evidence="2 3">
    <name type="scientific">Arcanobacterium wilhelmae</name>
    <dbReference type="NCBI Taxonomy" id="1803177"/>
    <lineage>
        <taxon>Bacteria</taxon>
        <taxon>Bacillati</taxon>
        <taxon>Actinomycetota</taxon>
        <taxon>Actinomycetes</taxon>
        <taxon>Actinomycetales</taxon>
        <taxon>Actinomycetaceae</taxon>
        <taxon>Arcanobacterium</taxon>
    </lineage>
</organism>
<dbReference type="Proteomes" id="UP001235966">
    <property type="component" value="Unassembled WGS sequence"/>
</dbReference>
<dbReference type="RefSeq" id="WP_278059942.1">
    <property type="nucleotide sequence ID" value="NZ_CP121247.1"/>
</dbReference>
<keyword evidence="3" id="KW-1185">Reference proteome</keyword>
<keyword evidence="1" id="KW-0472">Membrane</keyword>
<proteinExistence type="predicted"/>
<accession>A0ABT9ND86</accession>
<dbReference type="EMBL" id="JAUSQW010000001">
    <property type="protein sequence ID" value="MDP9801684.1"/>
    <property type="molecule type" value="Genomic_DNA"/>
</dbReference>
<dbReference type="SUPFAM" id="SSF53474">
    <property type="entry name" value="alpha/beta-Hydrolases"/>
    <property type="match status" value="1"/>
</dbReference>